<evidence type="ECO:0008006" key="3">
    <source>
        <dbReference type="Google" id="ProtNLM"/>
    </source>
</evidence>
<gene>
    <name evidence="1" type="ORF">ACFFIC_22880</name>
</gene>
<dbReference type="SUPFAM" id="SSF158544">
    <property type="entry name" value="GspK insert domain-like"/>
    <property type="match status" value="1"/>
</dbReference>
<organism evidence="1 2">
    <name type="scientific">Muricoccus vinaceus</name>
    <dbReference type="NCBI Taxonomy" id="424704"/>
    <lineage>
        <taxon>Bacteria</taxon>
        <taxon>Pseudomonadati</taxon>
        <taxon>Pseudomonadota</taxon>
        <taxon>Alphaproteobacteria</taxon>
        <taxon>Acetobacterales</taxon>
        <taxon>Roseomonadaceae</taxon>
        <taxon>Muricoccus</taxon>
    </lineage>
</organism>
<keyword evidence="2" id="KW-1185">Reference proteome</keyword>
<dbReference type="RefSeq" id="WP_377054692.1">
    <property type="nucleotide sequence ID" value="NZ_JBHLVZ010000083.1"/>
</dbReference>
<evidence type="ECO:0000313" key="2">
    <source>
        <dbReference type="Proteomes" id="UP001589789"/>
    </source>
</evidence>
<dbReference type="InterPro" id="IPR038072">
    <property type="entry name" value="GspK_central_sf"/>
</dbReference>
<dbReference type="EMBL" id="JBHLVZ010000083">
    <property type="protein sequence ID" value="MFC0388362.1"/>
    <property type="molecule type" value="Genomic_DNA"/>
</dbReference>
<reference evidence="1 2" key="1">
    <citation type="submission" date="2024-09" db="EMBL/GenBank/DDBJ databases">
        <authorList>
            <person name="Sun Q."/>
            <person name="Mori K."/>
        </authorList>
    </citation>
    <scope>NUCLEOTIDE SEQUENCE [LARGE SCALE GENOMIC DNA]</scope>
    <source>
        <strain evidence="1 2">CCM 7468</strain>
    </source>
</reference>
<accession>A0ABV6IXM5</accession>
<protein>
    <recommendedName>
        <fullName evidence="3">General secretion pathway protein GspK</fullName>
    </recommendedName>
</protein>
<proteinExistence type="predicted"/>
<sequence>MGVCGLVAMRLAAGGAGAARVEADLAAARAAAEGGIWAAAHRLALQPAGARPPRAAFTLALGRAEVAVEMADEEGRIDVNAAPEGLLADLFRTSGLPAPEAMVLAARVVEWREPASLRRRAEDAGMGAAPQGPAFRGTGELAAVPGMPRALPAVLGGAVTVHTGRAQPAAEAAPPAVMAALALSRDAIPVQATQSAGLRTPSTGRGTAPGRRAVWRIEARAVSGAVEARAAAVMEIAPGNGMPGRVLEWRPSGL</sequence>
<evidence type="ECO:0000313" key="1">
    <source>
        <dbReference type="EMBL" id="MFC0388362.1"/>
    </source>
</evidence>
<dbReference type="Proteomes" id="UP001589789">
    <property type="component" value="Unassembled WGS sequence"/>
</dbReference>
<comment type="caution">
    <text evidence="1">The sequence shown here is derived from an EMBL/GenBank/DDBJ whole genome shotgun (WGS) entry which is preliminary data.</text>
</comment>
<name>A0ABV6IXM5_9PROT</name>